<evidence type="ECO:0000256" key="1">
    <source>
        <dbReference type="SAM" id="MobiDB-lite"/>
    </source>
</evidence>
<reference evidence="2" key="2">
    <citation type="submission" date="2017-02" db="EMBL/GenBank/DDBJ databases">
        <title>WGS assembly of Sorghum bicolor.</title>
        <authorList>
            <person name="Paterson A."/>
            <person name="Mullet J."/>
            <person name="Bowers J."/>
            <person name="Bruggmann R."/>
            <person name="Dubchak I."/>
            <person name="Grimwood J."/>
            <person name="Gundlach H."/>
            <person name="Haberer G."/>
            <person name="Hellsten U."/>
            <person name="Mitros T."/>
            <person name="Poliakov A."/>
            <person name="Schmutz J."/>
            <person name="Spannagl M."/>
            <person name="Tang H."/>
            <person name="Wang X."/>
            <person name="Wicker T."/>
            <person name="Bharti A."/>
            <person name="Chapman J."/>
            <person name="Feltus F."/>
            <person name="Gowik U."/>
            <person name="Grigoriev I."/>
            <person name="Lyons E."/>
            <person name="Maher C."/>
            <person name="Martis M."/>
            <person name="Narechania A."/>
            <person name="Otillar R."/>
            <person name="Penning B."/>
            <person name="Salamov A."/>
            <person name="Wang Y."/>
            <person name="Zhang L."/>
            <person name="Carpita N."/>
            <person name="Freeling M."/>
            <person name="Gingle A."/>
            <person name="Hash C."/>
            <person name="Keller B."/>
            <person name="Klein P."/>
            <person name="Kresovich S."/>
            <person name="Mccann M."/>
            <person name="Ming R."/>
            <person name="Peterson D."/>
            <person name="Rahman M."/>
            <person name="Ware D."/>
            <person name="Westhoff P."/>
            <person name="Mayer K."/>
            <person name="Messing J."/>
            <person name="Sims D."/>
            <person name="Jenkins J."/>
            <person name="Shu S."/>
            <person name="Rokhsar D."/>
        </authorList>
    </citation>
    <scope>NUCLEOTIDE SEQUENCE</scope>
</reference>
<dbReference type="InParanoid" id="A0A1B6PHN0"/>
<sequence length="138" mass="14782">MLRASPLVEREGRTSPIATPCAAAARARPVPPLTPTCAPAPASEPPPDRGRPPPTKPRASDGTLGPAHPSSTVADEERPHSVEQQQQPEDASYIHLDPLPSATARTCCCNCKKGRHCRSQEVWRVQVIYNSIGSTSLM</sequence>
<protein>
    <submittedName>
        <fullName evidence="2">Uncharacterized protein</fullName>
    </submittedName>
</protein>
<dbReference type="Proteomes" id="UP000000768">
    <property type="component" value="Chromosome 7"/>
</dbReference>
<dbReference type="AlphaFoldDB" id="A0A1B6PHN0"/>
<evidence type="ECO:0000313" key="3">
    <source>
        <dbReference type="Proteomes" id="UP000000768"/>
    </source>
</evidence>
<dbReference type="EMBL" id="CM000766">
    <property type="protein sequence ID" value="KXG25195.1"/>
    <property type="molecule type" value="Genomic_DNA"/>
</dbReference>
<gene>
    <name evidence="2" type="ORF">SORBI_3007G134300</name>
</gene>
<accession>A0A1B6PHN0</accession>
<feature type="compositionally biased region" description="Low complexity" evidence="1">
    <location>
        <begin position="14"/>
        <end position="28"/>
    </location>
</feature>
<reference evidence="2 3" key="1">
    <citation type="journal article" date="2009" name="Nature">
        <title>The Sorghum bicolor genome and the diversification of grasses.</title>
        <authorList>
            <person name="Paterson A.H."/>
            <person name="Bowers J.E."/>
            <person name="Bruggmann R."/>
            <person name="Dubchak I."/>
            <person name="Grimwood J."/>
            <person name="Gundlach H."/>
            <person name="Haberer G."/>
            <person name="Hellsten U."/>
            <person name="Mitros T."/>
            <person name="Poliakov A."/>
            <person name="Schmutz J."/>
            <person name="Spannagl M."/>
            <person name="Tang H."/>
            <person name="Wang X."/>
            <person name="Wicker T."/>
            <person name="Bharti A.K."/>
            <person name="Chapman J."/>
            <person name="Feltus F.A."/>
            <person name="Gowik U."/>
            <person name="Grigoriev I.V."/>
            <person name="Lyons E."/>
            <person name="Maher C.A."/>
            <person name="Martis M."/>
            <person name="Narechania A."/>
            <person name="Otillar R.P."/>
            <person name="Penning B.W."/>
            <person name="Salamov A.A."/>
            <person name="Wang Y."/>
            <person name="Zhang L."/>
            <person name="Carpita N.C."/>
            <person name="Freeling M."/>
            <person name="Gingle A.R."/>
            <person name="Hash C.T."/>
            <person name="Keller B."/>
            <person name="Klein P."/>
            <person name="Kresovich S."/>
            <person name="McCann M.C."/>
            <person name="Ming R."/>
            <person name="Peterson D.G."/>
            <person name="Mehboob-ur-Rahman"/>
            <person name="Ware D."/>
            <person name="Westhoff P."/>
            <person name="Mayer K.F."/>
            <person name="Messing J."/>
            <person name="Rokhsar D.S."/>
        </authorList>
    </citation>
    <scope>NUCLEOTIDE SEQUENCE [LARGE SCALE GENOMIC DNA]</scope>
    <source>
        <strain evidence="3">cv. BTx623</strain>
    </source>
</reference>
<dbReference type="Gramene" id="KXG25194">
    <property type="protein sequence ID" value="KXG25194"/>
    <property type="gene ID" value="SORBI_3007G134300"/>
</dbReference>
<dbReference type="EMBL" id="CM000766">
    <property type="protein sequence ID" value="KXG25194.1"/>
    <property type="molecule type" value="Genomic_DNA"/>
</dbReference>
<keyword evidence="3" id="KW-1185">Reference proteome</keyword>
<dbReference type="ExpressionAtlas" id="A0A1B6PHN0">
    <property type="expression patterns" value="baseline"/>
</dbReference>
<organism evidence="2 3">
    <name type="scientific">Sorghum bicolor</name>
    <name type="common">Sorghum</name>
    <name type="synonym">Sorghum vulgare</name>
    <dbReference type="NCBI Taxonomy" id="4558"/>
    <lineage>
        <taxon>Eukaryota</taxon>
        <taxon>Viridiplantae</taxon>
        <taxon>Streptophyta</taxon>
        <taxon>Embryophyta</taxon>
        <taxon>Tracheophyta</taxon>
        <taxon>Spermatophyta</taxon>
        <taxon>Magnoliopsida</taxon>
        <taxon>Liliopsida</taxon>
        <taxon>Poales</taxon>
        <taxon>Poaceae</taxon>
        <taxon>PACMAD clade</taxon>
        <taxon>Panicoideae</taxon>
        <taxon>Andropogonodae</taxon>
        <taxon>Andropogoneae</taxon>
        <taxon>Sorghinae</taxon>
        <taxon>Sorghum</taxon>
    </lineage>
</organism>
<dbReference type="EMBL" id="CM000766">
    <property type="protein sequence ID" value="OQU80492.1"/>
    <property type="molecule type" value="Genomic_DNA"/>
</dbReference>
<dbReference type="Gramene" id="OQU80492">
    <property type="protein sequence ID" value="OQU80492"/>
    <property type="gene ID" value="SORBI_3007G134300"/>
</dbReference>
<reference evidence="3" key="3">
    <citation type="journal article" date="2018" name="Plant J.">
        <title>The Sorghum bicolor reference genome: improved assembly, gene annotations, a transcriptome atlas, and signatures of genome organization.</title>
        <authorList>
            <person name="McCormick R.F."/>
            <person name="Truong S.K."/>
            <person name="Sreedasyam A."/>
            <person name="Jenkins J."/>
            <person name="Shu S."/>
            <person name="Sims D."/>
            <person name="Kennedy M."/>
            <person name="Amirebrahimi M."/>
            <person name="Weers B.D."/>
            <person name="McKinley B."/>
            <person name="Mattison A."/>
            <person name="Morishige D.T."/>
            <person name="Grimwood J."/>
            <person name="Schmutz J."/>
            <person name="Mullet J.E."/>
        </authorList>
    </citation>
    <scope>NUCLEOTIDE SEQUENCE [LARGE SCALE GENOMIC DNA]</scope>
    <source>
        <strain evidence="3">cv. BTx623</strain>
    </source>
</reference>
<feature type="region of interest" description="Disordered" evidence="1">
    <location>
        <begin position="1"/>
        <end position="94"/>
    </location>
</feature>
<name>A0A1B6PHN0_SORBI</name>
<proteinExistence type="predicted"/>
<evidence type="ECO:0000313" key="2">
    <source>
        <dbReference type="EMBL" id="KXG25194.1"/>
    </source>
</evidence>
<dbReference type="Gramene" id="KXG25195">
    <property type="protein sequence ID" value="KXG25195"/>
    <property type="gene ID" value="SORBI_3007G134300"/>
</dbReference>